<organism evidence="1">
    <name type="scientific">Arundo donax</name>
    <name type="common">Giant reed</name>
    <name type="synonym">Donax arundinaceus</name>
    <dbReference type="NCBI Taxonomy" id="35708"/>
    <lineage>
        <taxon>Eukaryota</taxon>
        <taxon>Viridiplantae</taxon>
        <taxon>Streptophyta</taxon>
        <taxon>Embryophyta</taxon>
        <taxon>Tracheophyta</taxon>
        <taxon>Spermatophyta</taxon>
        <taxon>Magnoliopsida</taxon>
        <taxon>Liliopsida</taxon>
        <taxon>Poales</taxon>
        <taxon>Poaceae</taxon>
        <taxon>PACMAD clade</taxon>
        <taxon>Arundinoideae</taxon>
        <taxon>Arundineae</taxon>
        <taxon>Arundo</taxon>
    </lineage>
</organism>
<evidence type="ECO:0000313" key="1">
    <source>
        <dbReference type="EMBL" id="JAD62848.1"/>
    </source>
</evidence>
<accession>A0A0A9BKZ9</accession>
<sequence length="18" mass="2227">MHNDQDLVNTPRRLKFEI</sequence>
<reference evidence="1" key="2">
    <citation type="journal article" date="2015" name="Data Brief">
        <title>Shoot transcriptome of the giant reed, Arundo donax.</title>
        <authorList>
            <person name="Barrero R.A."/>
            <person name="Guerrero F.D."/>
            <person name="Moolhuijzen P."/>
            <person name="Goolsby J.A."/>
            <person name="Tidwell J."/>
            <person name="Bellgard S.E."/>
            <person name="Bellgard M.I."/>
        </authorList>
    </citation>
    <scope>NUCLEOTIDE SEQUENCE</scope>
    <source>
        <tissue evidence="1">Shoot tissue taken approximately 20 cm above the soil surface</tissue>
    </source>
</reference>
<dbReference type="AlphaFoldDB" id="A0A0A9BKZ9"/>
<protein>
    <submittedName>
        <fullName evidence="1">Uncharacterized protein</fullName>
    </submittedName>
</protein>
<dbReference type="EMBL" id="GBRH01235047">
    <property type="protein sequence ID" value="JAD62848.1"/>
    <property type="molecule type" value="Transcribed_RNA"/>
</dbReference>
<name>A0A0A9BKZ9_ARUDO</name>
<proteinExistence type="predicted"/>
<reference evidence="1" key="1">
    <citation type="submission" date="2014-09" db="EMBL/GenBank/DDBJ databases">
        <authorList>
            <person name="Magalhaes I.L.F."/>
            <person name="Oliveira U."/>
            <person name="Santos F.R."/>
            <person name="Vidigal T.H.D.A."/>
            <person name="Brescovit A.D."/>
            <person name="Santos A.J."/>
        </authorList>
    </citation>
    <scope>NUCLEOTIDE SEQUENCE</scope>
    <source>
        <tissue evidence="1">Shoot tissue taken approximately 20 cm above the soil surface</tissue>
    </source>
</reference>